<reference evidence="1 2" key="1">
    <citation type="submission" date="2024-11" db="EMBL/GenBank/DDBJ databases">
        <title>A near-complete genome assembly of Cinchona calisaya.</title>
        <authorList>
            <person name="Lian D.C."/>
            <person name="Zhao X.W."/>
            <person name="Wei L."/>
        </authorList>
    </citation>
    <scope>NUCLEOTIDE SEQUENCE [LARGE SCALE GENOMIC DNA]</scope>
    <source>
        <tissue evidence="1">Nenye</tissue>
    </source>
</reference>
<evidence type="ECO:0000313" key="1">
    <source>
        <dbReference type="EMBL" id="KAL3498574.1"/>
    </source>
</evidence>
<dbReference type="PANTHER" id="PTHR13135">
    <property type="entry name" value="CYTOSOLIC RESINIFERATOXIN BINDING PROTEIN RBP-26"/>
    <property type="match status" value="1"/>
</dbReference>
<proteinExistence type="predicted"/>
<dbReference type="AlphaFoldDB" id="A0ABD2XZ41"/>
<gene>
    <name evidence="1" type="ORF">ACH5RR_041306</name>
</gene>
<sequence length="93" mass="10399">RLKESKSYLVWAAVRCLGVSTLSDLVTEICLEEALSVIYQSTAKVPDGLQEAFHLQNQIKQSNGEQKRVSVHDRVRIPVAYDDLLEGENPGDE</sequence>
<dbReference type="EMBL" id="JBJUIK010000017">
    <property type="protein sequence ID" value="KAL3498574.1"/>
    <property type="molecule type" value="Genomic_DNA"/>
</dbReference>
<dbReference type="InterPro" id="IPR039047">
    <property type="entry name" value="PHAX"/>
</dbReference>
<comment type="caution">
    <text evidence="1">The sequence shown here is derived from an EMBL/GenBank/DDBJ whole genome shotgun (WGS) entry which is preliminary data.</text>
</comment>
<organism evidence="1 2">
    <name type="scientific">Cinchona calisaya</name>
    <dbReference type="NCBI Taxonomy" id="153742"/>
    <lineage>
        <taxon>Eukaryota</taxon>
        <taxon>Viridiplantae</taxon>
        <taxon>Streptophyta</taxon>
        <taxon>Embryophyta</taxon>
        <taxon>Tracheophyta</taxon>
        <taxon>Spermatophyta</taxon>
        <taxon>Magnoliopsida</taxon>
        <taxon>eudicotyledons</taxon>
        <taxon>Gunneridae</taxon>
        <taxon>Pentapetalae</taxon>
        <taxon>asterids</taxon>
        <taxon>lamiids</taxon>
        <taxon>Gentianales</taxon>
        <taxon>Rubiaceae</taxon>
        <taxon>Cinchonoideae</taxon>
        <taxon>Cinchoneae</taxon>
        <taxon>Cinchona</taxon>
    </lineage>
</organism>
<dbReference type="PANTHER" id="PTHR13135:SF0">
    <property type="entry name" value="PHOSPHORYLATED ADAPTER RNA EXPORT PROTEIN"/>
    <property type="match status" value="1"/>
</dbReference>
<name>A0ABD2XZ41_9GENT</name>
<accession>A0ABD2XZ41</accession>
<dbReference type="Proteomes" id="UP001630127">
    <property type="component" value="Unassembled WGS sequence"/>
</dbReference>
<evidence type="ECO:0000313" key="2">
    <source>
        <dbReference type="Proteomes" id="UP001630127"/>
    </source>
</evidence>
<protein>
    <submittedName>
        <fullName evidence="1">Uncharacterized protein</fullName>
    </submittedName>
</protein>
<keyword evidence="2" id="KW-1185">Reference proteome</keyword>
<feature type="non-terminal residue" evidence="1">
    <location>
        <position position="1"/>
    </location>
</feature>